<dbReference type="PANTHER" id="PTHR43378:SF2">
    <property type="entry name" value="UDP-3-O-ACYLGLUCOSAMINE N-ACYLTRANSFERASE 1, MITOCHONDRIAL-RELATED"/>
    <property type="match status" value="1"/>
</dbReference>
<keyword evidence="1 7" id="KW-0444">Lipid biosynthesis</keyword>
<feature type="active site" description="Proton acceptor" evidence="7">
    <location>
        <position position="237"/>
    </location>
</feature>
<dbReference type="GO" id="GO:0009245">
    <property type="term" value="P:lipid A biosynthetic process"/>
    <property type="evidence" value="ECO:0007669"/>
    <property type="project" value="UniProtKB-UniRule"/>
</dbReference>
<dbReference type="Gene3D" id="1.20.5.170">
    <property type="match status" value="1"/>
</dbReference>
<comment type="caution">
    <text evidence="9">The sequence shown here is derived from an EMBL/GenBank/DDBJ whole genome shotgun (WGS) entry which is preliminary data.</text>
</comment>
<keyword evidence="10" id="KW-1185">Reference proteome</keyword>
<comment type="catalytic activity">
    <reaction evidence="7">
        <text>a UDP-3-O-[(3R)-3-hydroxyacyl]-alpha-D-glucosamine + a (3R)-hydroxyacyl-[ACP] = a UDP-2-N,3-O-bis[(3R)-3-hydroxyacyl]-alpha-D-glucosamine + holo-[ACP] + H(+)</text>
        <dbReference type="Rhea" id="RHEA:53836"/>
        <dbReference type="Rhea" id="RHEA-COMP:9685"/>
        <dbReference type="Rhea" id="RHEA-COMP:9945"/>
        <dbReference type="ChEBI" id="CHEBI:15378"/>
        <dbReference type="ChEBI" id="CHEBI:64479"/>
        <dbReference type="ChEBI" id="CHEBI:78827"/>
        <dbReference type="ChEBI" id="CHEBI:137740"/>
        <dbReference type="ChEBI" id="CHEBI:137748"/>
        <dbReference type="EC" id="2.3.1.191"/>
    </reaction>
</comment>
<dbReference type="SUPFAM" id="SSF51161">
    <property type="entry name" value="Trimeric LpxA-like enzymes"/>
    <property type="match status" value="1"/>
</dbReference>
<keyword evidence="4 7" id="KW-0677">Repeat</keyword>
<evidence type="ECO:0000256" key="5">
    <source>
        <dbReference type="ARBA" id="ARBA00023098"/>
    </source>
</evidence>
<evidence type="ECO:0000256" key="2">
    <source>
        <dbReference type="ARBA" id="ARBA00022556"/>
    </source>
</evidence>
<dbReference type="UniPathway" id="UPA00973"/>
<name>A0A432VXX4_9GAMM</name>
<reference evidence="9 10" key="1">
    <citation type="journal article" date="2011" name="Front. Microbiol.">
        <title>Genomic signatures of strain selection and enhancement in Bacillus atrophaeus var. globigii, a historical biowarfare simulant.</title>
        <authorList>
            <person name="Gibbons H.S."/>
            <person name="Broomall S.M."/>
            <person name="McNew L.A."/>
            <person name="Daligault H."/>
            <person name="Chapman C."/>
            <person name="Bruce D."/>
            <person name="Karavis M."/>
            <person name="Krepps M."/>
            <person name="McGregor P.A."/>
            <person name="Hong C."/>
            <person name="Park K.H."/>
            <person name="Akmal A."/>
            <person name="Feldman A."/>
            <person name="Lin J.S."/>
            <person name="Chang W.E."/>
            <person name="Higgs B.W."/>
            <person name="Demirev P."/>
            <person name="Lindquist J."/>
            <person name="Liem A."/>
            <person name="Fochler E."/>
            <person name="Read T.D."/>
            <person name="Tapia R."/>
            <person name="Johnson S."/>
            <person name="Bishop-Lilly K.A."/>
            <person name="Detter C."/>
            <person name="Han C."/>
            <person name="Sozhamannan S."/>
            <person name="Rosenzweig C.N."/>
            <person name="Skowronski E.W."/>
        </authorList>
    </citation>
    <scope>NUCLEOTIDE SEQUENCE [LARGE SCALE GENOMIC DNA]</scope>
    <source>
        <strain evidence="9 10">AK5</strain>
    </source>
</reference>
<dbReference type="HAMAP" id="MF_00523">
    <property type="entry name" value="LpxD"/>
    <property type="match status" value="1"/>
</dbReference>
<evidence type="ECO:0000256" key="4">
    <source>
        <dbReference type="ARBA" id="ARBA00022737"/>
    </source>
</evidence>
<evidence type="ECO:0000313" key="10">
    <source>
        <dbReference type="Proteomes" id="UP000288212"/>
    </source>
</evidence>
<dbReference type="PROSITE" id="PS00101">
    <property type="entry name" value="HEXAPEP_TRANSFERASES"/>
    <property type="match status" value="1"/>
</dbReference>
<dbReference type="InterPro" id="IPR018357">
    <property type="entry name" value="Hexapep_transf_CS"/>
</dbReference>
<keyword evidence="5 7" id="KW-0443">Lipid metabolism</keyword>
<dbReference type="Proteomes" id="UP000288212">
    <property type="component" value="Unassembled WGS sequence"/>
</dbReference>
<comment type="function">
    <text evidence="7">Catalyzes the N-acylation of UDP-3-O-acylglucosamine using 3-hydroxyacyl-ACP as the acyl donor. Is involved in the biosynthesis of lipid A, a phosphorylated glycolipid that anchors the lipopolysaccharide to the outer membrane of the cell.</text>
</comment>
<protein>
    <recommendedName>
        <fullName evidence="7">UDP-3-O-acylglucosamine N-acyltransferase</fullName>
        <ecNumber evidence="7">2.3.1.191</ecNumber>
    </recommendedName>
</protein>
<keyword evidence="6 7" id="KW-0012">Acyltransferase</keyword>
<dbReference type="AlphaFoldDB" id="A0A432VXX4"/>
<dbReference type="Pfam" id="PF04613">
    <property type="entry name" value="LpxD"/>
    <property type="match status" value="1"/>
</dbReference>
<keyword evidence="2 7" id="KW-0441">Lipid A biosynthesis</keyword>
<dbReference type="NCBIfam" id="NF002060">
    <property type="entry name" value="PRK00892.1"/>
    <property type="match status" value="1"/>
</dbReference>
<dbReference type="PANTHER" id="PTHR43378">
    <property type="entry name" value="UDP-3-O-ACYLGLUCOSAMINE N-ACYLTRANSFERASE"/>
    <property type="match status" value="1"/>
</dbReference>
<dbReference type="EMBL" id="PIPI01000001">
    <property type="protein sequence ID" value="RUO21529.1"/>
    <property type="molecule type" value="Genomic_DNA"/>
</dbReference>
<comment type="similarity">
    <text evidence="7">Belongs to the transferase hexapeptide repeat family. LpxD subfamily.</text>
</comment>
<comment type="subunit">
    <text evidence="7">Homotrimer.</text>
</comment>
<evidence type="ECO:0000259" key="8">
    <source>
        <dbReference type="Pfam" id="PF04613"/>
    </source>
</evidence>
<accession>A0A432VXX4</accession>
<dbReference type="InterPro" id="IPR007691">
    <property type="entry name" value="LpxD"/>
</dbReference>
<dbReference type="Pfam" id="PF14602">
    <property type="entry name" value="Hexapep_2"/>
    <property type="match status" value="1"/>
</dbReference>
<dbReference type="GO" id="GO:0016020">
    <property type="term" value="C:membrane"/>
    <property type="evidence" value="ECO:0007669"/>
    <property type="project" value="GOC"/>
</dbReference>
<evidence type="ECO:0000256" key="3">
    <source>
        <dbReference type="ARBA" id="ARBA00022679"/>
    </source>
</evidence>
<evidence type="ECO:0000313" key="9">
    <source>
        <dbReference type="EMBL" id="RUO21529.1"/>
    </source>
</evidence>
<sequence>MTLSELAERIGATVRGDGALNVSGLATLANAGPHEVGFLANEKYQSQLQSTQAGAVILRPEHDDAQVVKNALISDNPYLAYAYAAQAFDKAPQQAVEVHPSAVIDPTAKIGEHVAVGPQVVIEAGAVIGDHAVIGAQCYVGHGAEIGAQTRLWPGVKVYYGVRIGERCTLHAGAVVGADGFGWASDRGKWVKIPQLGAVVIGDDVEIGANTTIDRGALDDTVIGSNCIIDNLVMVAHNVQIGDGTAIAGQTGIAGSAKIGKHCLIGGASGINGHITIADGVQVHGMTMVTKNLERGVYASSLPVVDQTTWAKSGARVRQLPELFMRVRALEKKLENPEG</sequence>
<proteinExistence type="inferred from homology"/>
<dbReference type="GO" id="GO:0103118">
    <property type="term" value="F:UDP-3-O-[(3R)-3-hydroxyacyl]-glucosamine N-acyltransferase activity"/>
    <property type="evidence" value="ECO:0007669"/>
    <property type="project" value="UniProtKB-EC"/>
</dbReference>
<dbReference type="InterPro" id="IPR011004">
    <property type="entry name" value="Trimer_LpxA-like_sf"/>
</dbReference>
<dbReference type="CDD" id="cd03352">
    <property type="entry name" value="LbH_LpxD"/>
    <property type="match status" value="1"/>
</dbReference>
<evidence type="ECO:0000256" key="6">
    <source>
        <dbReference type="ARBA" id="ARBA00023315"/>
    </source>
</evidence>
<keyword evidence="3 7" id="KW-0808">Transferase</keyword>
<gene>
    <name evidence="7 9" type="primary">lpxD</name>
    <name evidence="9" type="ORF">CWE06_01330</name>
</gene>
<evidence type="ECO:0000256" key="7">
    <source>
        <dbReference type="HAMAP-Rule" id="MF_00523"/>
    </source>
</evidence>
<dbReference type="Gene3D" id="2.160.10.10">
    <property type="entry name" value="Hexapeptide repeat proteins"/>
    <property type="match status" value="1"/>
</dbReference>
<dbReference type="EC" id="2.3.1.191" evidence="7"/>
<dbReference type="Pfam" id="PF00132">
    <property type="entry name" value="Hexapep"/>
    <property type="match status" value="3"/>
</dbReference>
<dbReference type="GO" id="GO:0016410">
    <property type="term" value="F:N-acyltransferase activity"/>
    <property type="evidence" value="ECO:0007669"/>
    <property type="project" value="InterPro"/>
</dbReference>
<dbReference type="InterPro" id="IPR001451">
    <property type="entry name" value="Hexapep"/>
</dbReference>
<dbReference type="OrthoDB" id="9784739at2"/>
<organism evidence="9 10">
    <name type="scientific">Aliidiomarina haloalkalitolerans</name>
    <dbReference type="NCBI Taxonomy" id="859059"/>
    <lineage>
        <taxon>Bacteria</taxon>
        <taxon>Pseudomonadati</taxon>
        <taxon>Pseudomonadota</taxon>
        <taxon>Gammaproteobacteria</taxon>
        <taxon>Alteromonadales</taxon>
        <taxon>Idiomarinaceae</taxon>
        <taxon>Aliidiomarina</taxon>
    </lineage>
</organism>
<dbReference type="NCBIfam" id="TIGR01853">
    <property type="entry name" value="lipid_A_lpxD"/>
    <property type="match status" value="1"/>
</dbReference>
<dbReference type="InterPro" id="IPR020573">
    <property type="entry name" value="UDP_GlcNAc_AcTrfase_non-rep"/>
</dbReference>
<evidence type="ECO:0000256" key="1">
    <source>
        <dbReference type="ARBA" id="ARBA00022516"/>
    </source>
</evidence>
<comment type="pathway">
    <text evidence="7">Bacterial outer membrane biogenesis; LPS lipid A biosynthesis.</text>
</comment>
<dbReference type="Gene3D" id="3.40.1390.10">
    <property type="entry name" value="MurE/MurF, N-terminal domain"/>
    <property type="match status" value="1"/>
</dbReference>
<feature type="domain" description="UDP-3-O-[3-hydroxymyristoyl] glucosamine N-acyltransferase non-repeat region" evidence="8">
    <location>
        <begin position="20"/>
        <end position="86"/>
    </location>
</feature>